<organism evidence="1 2">
    <name type="scientific">Symbiodinium pilosum</name>
    <name type="common">Dinoflagellate</name>
    <dbReference type="NCBI Taxonomy" id="2952"/>
    <lineage>
        <taxon>Eukaryota</taxon>
        <taxon>Sar</taxon>
        <taxon>Alveolata</taxon>
        <taxon>Dinophyceae</taxon>
        <taxon>Suessiales</taxon>
        <taxon>Symbiodiniaceae</taxon>
        <taxon>Symbiodinium</taxon>
    </lineage>
</organism>
<proteinExistence type="predicted"/>
<accession>A0A812WVD3</accession>
<feature type="non-terminal residue" evidence="1">
    <location>
        <position position="1"/>
    </location>
</feature>
<evidence type="ECO:0000313" key="1">
    <source>
        <dbReference type="EMBL" id="CAE7709242.1"/>
    </source>
</evidence>
<name>A0A812WVD3_SYMPI</name>
<dbReference type="AlphaFoldDB" id="A0A812WVD3"/>
<dbReference type="Proteomes" id="UP000649617">
    <property type="component" value="Unassembled WGS sequence"/>
</dbReference>
<protein>
    <submittedName>
        <fullName evidence="1">USP protein</fullName>
    </submittedName>
</protein>
<comment type="caution">
    <text evidence="1">The sequence shown here is derived from an EMBL/GenBank/DDBJ whole genome shotgun (WGS) entry which is preliminary data.</text>
</comment>
<dbReference type="EMBL" id="CAJNIZ010045058">
    <property type="protein sequence ID" value="CAE7709242.1"/>
    <property type="molecule type" value="Genomic_DNA"/>
</dbReference>
<gene>
    <name evidence="1" type="primary">USP</name>
    <name evidence="1" type="ORF">SPIL2461_LOCUS20080</name>
</gene>
<reference evidence="1" key="1">
    <citation type="submission" date="2021-02" db="EMBL/GenBank/DDBJ databases">
        <authorList>
            <person name="Dougan E. K."/>
            <person name="Rhodes N."/>
            <person name="Thang M."/>
            <person name="Chan C."/>
        </authorList>
    </citation>
    <scope>NUCLEOTIDE SEQUENCE</scope>
</reference>
<keyword evidence="2" id="KW-1185">Reference proteome</keyword>
<dbReference type="OrthoDB" id="408143at2759"/>
<evidence type="ECO:0000313" key="2">
    <source>
        <dbReference type="Proteomes" id="UP000649617"/>
    </source>
</evidence>
<sequence>MDDETLPTLKLGAAQGPAELQKLAATEPLKLPEQQLAQQLLEQVYVKARTTVERLAGPKTTPSQGGARLAMEEWAETQQAVINFFFGGKSGPTTPAQGGA</sequence>